<sequence>MTEKLPISIDINESLLQQFTKISSVSRKLEAQFNFQTMVANWYGDEYNLWFVRLCIETPSSFEAQKKYRSNHTVQNYSDDVFSYFDKAENEQILMCYIAITESELTMLTQQSKLLAGFLSVKLQKTLNLIAKQLSLGVIPT</sequence>
<accession>A0ABS9WY04</accession>
<name>A0ABS9WY04_9GAMM</name>
<protein>
    <submittedName>
        <fullName evidence="1">Uncharacterized protein</fullName>
    </submittedName>
</protein>
<dbReference type="EMBL" id="JAKKSL010000001">
    <property type="protein sequence ID" value="MCI2282816.1"/>
    <property type="molecule type" value="Genomic_DNA"/>
</dbReference>
<gene>
    <name evidence="1" type="ORF">L3081_04595</name>
</gene>
<dbReference type="RefSeq" id="WP_242283814.1">
    <property type="nucleotide sequence ID" value="NZ_JAKKSL010000001.1"/>
</dbReference>
<reference evidence="1" key="1">
    <citation type="submission" date="2022-01" db="EMBL/GenBank/DDBJ databases">
        <title>Colwellia maritima, isolated from seawater.</title>
        <authorList>
            <person name="Kristyanto S."/>
            <person name="Jung J."/>
            <person name="Jeon C.O."/>
        </authorList>
    </citation>
    <scope>NUCLEOTIDE SEQUENCE</scope>
    <source>
        <strain evidence="1">MSW7</strain>
    </source>
</reference>
<evidence type="ECO:0000313" key="1">
    <source>
        <dbReference type="EMBL" id="MCI2282816.1"/>
    </source>
</evidence>
<evidence type="ECO:0000313" key="2">
    <source>
        <dbReference type="Proteomes" id="UP001139646"/>
    </source>
</evidence>
<keyword evidence="2" id="KW-1185">Reference proteome</keyword>
<comment type="caution">
    <text evidence="1">The sequence shown here is derived from an EMBL/GenBank/DDBJ whole genome shotgun (WGS) entry which is preliminary data.</text>
</comment>
<proteinExistence type="predicted"/>
<dbReference type="Proteomes" id="UP001139646">
    <property type="component" value="Unassembled WGS sequence"/>
</dbReference>
<organism evidence="1 2">
    <name type="scientific">Colwellia maritima</name>
    <dbReference type="NCBI Taxonomy" id="2912588"/>
    <lineage>
        <taxon>Bacteria</taxon>
        <taxon>Pseudomonadati</taxon>
        <taxon>Pseudomonadota</taxon>
        <taxon>Gammaproteobacteria</taxon>
        <taxon>Alteromonadales</taxon>
        <taxon>Colwelliaceae</taxon>
        <taxon>Colwellia</taxon>
    </lineage>
</organism>